<sequence length="195" mass="21476">MDIRSNDPNFRRSQAADHKTARIQAHRLKQQGLEQGGETDNRHEGGSRRIQAHRHKMQEAEAKPVPLPTTDDHQTARIQAHRLKMQEAEGTPVPLPTTGDHQTARIQAHRLKNQALEEAGQARTDAPAARQVTGLDRIDLSESARAAARVVDNAATPPDRLAALRELYQSGRLNSPERLERAAAAILGKSVDQLG</sequence>
<name>A0A518BSR2_9BACT</name>
<evidence type="ECO:0000313" key="3">
    <source>
        <dbReference type="Proteomes" id="UP000316921"/>
    </source>
</evidence>
<feature type="region of interest" description="Disordered" evidence="1">
    <location>
        <begin position="1"/>
        <end position="20"/>
    </location>
</feature>
<organism evidence="2 3">
    <name type="scientific">Engelhardtia mirabilis</name>
    <dbReference type="NCBI Taxonomy" id="2528011"/>
    <lineage>
        <taxon>Bacteria</taxon>
        <taxon>Pseudomonadati</taxon>
        <taxon>Planctomycetota</taxon>
        <taxon>Planctomycetia</taxon>
        <taxon>Planctomycetia incertae sedis</taxon>
        <taxon>Engelhardtia</taxon>
    </lineage>
</organism>
<evidence type="ECO:0000256" key="1">
    <source>
        <dbReference type="SAM" id="MobiDB-lite"/>
    </source>
</evidence>
<protein>
    <recommendedName>
        <fullName evidence="4">Anti-sigma-28 factor FlgM C-terminal domain-containing protein</fullName>
    </recommendedName>
</protein>
<accession>A0A518BSR2</accession>
<dbReference type="EMBL" id="CP036287">
    <property type="protein sequence ID" value="QDU69995.1"/>
    <property type="molecule type" value="Genomic_DNA"/>
</dbReference>
<proteinExistence type="predicted"/>
<keyword evidence="3" id="KW-1185">Reference proteome</keyword>
<reference evidence="2 3" key="1">
    <citation type="submission" date="2019-02" db="EMBL/GenBank/DDBJ databases">
        <title>Deep-cultivation of Planctomycetes and their phenomic and genomic characterization uncovers novel biology.</title>
        <authorList>
            <person name="Wiegand S."/>
            <person name="Jogler M."/>
            <person name="Boedeker C."/>
            <person name="Pinto D."/>
            <person name="Vollmers J."/>
            <person name="Rivas-Marin E."/>
            <person name="Kohn T."/>
            <person name="Peeters S.H."/>
            <person name="Heuer A."/>
            <person name="Rast P."/>
            <person name="Oberbeckmann S."/>
            <person name="Bunk B."/>
            <person name="Jeske O."/>
            <person name="Meyerdierks A."/>
            <person name="Storesund J.E."/>
            <person name="Kallscheuer N."/>
            <person name="Luecker S."/>
            <person name="Lage O.M."/>
            <person name="Pohl T."/>
            <person name="Merkel B.J."/>
            <person name="Hornburger P."/>
            <person name="Mueller R.-W."/>
            <person name="Bruemmer F."/>
            <person name="Labrenz M."/>
            <person name="Spormann A.M."/>
            <person name="Op den Camp H."/>
            <person name="Overmann J."/>
            <person name="Amann R."/>
            <person name="Jetten M.S.M."/>
            <person name="Mascher T."/>
            <person name="Medema M.H."/>
            <person name="Devos D.P."/>
            <person name="Kaster A.-K."/>
            <person name="Ovreas L."/>
            <person name="Rohde M."/>
            <person name="Galperin M.Y."/>
            <person name="Jogler C."/>
        </authorList>
    </citation>
    <scope>NUCLEOTIDE SEQUENCE [LARGE SCALE GENOMIC DNA]</scope>
    <source>
        <strain evidence="2 3">Pla133</strain>
    </source>
</reference>
<evidence type="ECO:0000313" key="2">
    <source>
        <dbReference type="EMBL" id="QDU69995.1"/>
    </source>
</evidence>
<dbReference type="AlphaFoldDB" id="A0A518BSR2"/>
<dbReference type="RefSeq" id="WP_145070415.1">
    <property type="nucleotide sequence ID" value="NZ_CP036287.1"/>
</dbReference>
<dbReference type="Proteomes" id="UP000316921">
    <property type="component" value="Chromosome"/>
</dbReference>
<gene>
    <name evidence="2" type="ORF">Pla133_51180</name>
</gene>
<feature type="compositionally biased region" description="Polar residues" evidence="1">
    <location>
        <begin position="1"/>
        <end position="12"/>
    </location>
</feature>
<evidence type="ECO:0008006" key="4">
    <source>
        <dbReference type="Google" id="ProtNLM"/>
    </source>
</evidence>
<dbReference type="KEGG" id="pbap:Pla133_51180"/>
<feature type="region of interest" description="Disordered" evidence="1">
    <location>
        <begin position="26"/>
        <end position="71"/>
    </location>
</feature>